<dbReference type="SUPFAM" id="SSF54637">
    <property type="entry name" value="Thioesterase/thiol ester dehydrase-isomerase"/>
    <property type="match status" value="1"/>
</dbReference>
<proteinExistence type="inferred from homology"/>
<dbReference type="PANTHER" id="PTHR31793:SF27">
    <property type="entry name" value="NOVEL THIOESTERASE SUPERFAMILY DOMAIN AND SAPOSIN A-TYPE DOMAIN CONTAINING PROTEIN (0610012H03RIK)"/>
    <property type="match status" value="1"/>
</dbReference>
<comment type="caution">
    <text evidence="4">The sequence shown here is derived from an EMBL/GenBank/DDBJ whole genome shotgun (WGS) entry which is preliminary data.</text>
</comment>
<comment type="similarity">
    <text evidence="1">Belongs to the 4-hydroxybenzoyl-CoA thioesterase family.</text>
</comment>
<dbReference type="CDD" id="cd00586">
    <property type="entry name" value="4HBT"/>
    <property type="match status" value="1"/>
</dbReference>
<keyword evidence="2 4" id="KW-0378">Hydrolase</keyword>
<dbReference type="InterPro" id="IPR050563">
    <property type="entry name" value="4-hydroxybenzoyl-CoA_TE"/>
</dbReference>
<gene>
    <name evidence="4" type="ORF">EV672_10353</name>
</gene>
<dbReference type="InterPro" id="IPR029069">
    <property type="entry name" value="HotDog_dom_sf"/>
</dbReference>
<name>A0A4R6REH9_9BURK</name>
<dbReference type="GO" id="GO:0016747">
    <property type="term" value="F:acyltransferase activity, transferring groups other than amino-acyl groups"/>
    <property type="evidence" value="ECO:0007669"/>
    <property type="project" value="InterPro"/>
</dbReference>
<protein>
    <submittedName>
        <fullName evidence="4">YbgC/YbaW family acyl-CoA thioester hydrolase</fullName>
    </submittedName>
</protein>
<evidence type="ECO:0000259" key="3">
    <source>
        <dbReference type="PROSITE" id="PS51186"/>
    </source>
</evidence>
<dbReference type="Gene3D" id="3.10.129.10">
    <property type="entry name" value="Hotdog Thioesterase"/>
    <property type="match status" value="1"/>
</dbReference>
<dbReference type="SUPFAM" id="SSF55729">
    <property type="entry name" value="Acyl-CoA N-acyltransferases (Nat)"/>
    <property type="match status" value="1"/>
</dbReference>
<organism evidence="4 5">
    <name type="scientific">Aquabacterium commune</name>
    <dbReference type="NCBI Taxonomy" id="70586"/>
    <lineage>
        <taxon>Bacteria</taxon>
        <taxon>Pseudomonadati</taxon>
        <taxon>Pseudomonadota</taxon>
        <taxon>Betaproteobacteria</taxon>
        <taxon>Burkholderiales</taxon>
        <taxon>Aquabacterium</taxon>
    </lineage>
</organism>
<dbReference type="AlphaFoldDB" id="A0A4R6REH9"/>
<evidence type="ECO:0000313" key="4">
    <source>
        <dbReference type="EMBL" id="TDP84485.1"/>
    </source>
</evidence>
<dbReference type="Gene3D" id="3.40.630.30">
    <property type="match status" value="1"/>
</dbReference>
<dbReference type="EMBL" id="SNXW01000003">
    <property type="protein sequence ID" value="TDP84485.1"/>
    <property type="molecule type" value="Genomic_DNA"/>
</dbReference>
<evidence type="ECO:0000256" key="1">
    <source>
        <dbReference type="ARBA" id="ARBA00005953"/>
    </source>
</evidence>
<evidence type="ECO:0000256" key="2">
    <source>
        <dbReference type="ARBA" id="ARBA00022801"/>
    </source>
</evidence>
<dbReference type="NCBIfam" id="TIGR00051">
    <property type="entry name" value="YbgC/FadM family acyl-CoA thioesterase"/>
    <property type="match status" value="1"/>
</dbReference>
<sequence>MTQPADFRFHHRLRVRWVEVDAQQVVFNGHYLTYLDVAVTEFWRTVGLPYPDAMRHVGGDIFVRRNTLQYHAPARLDDWLDIGMRCERIGTSSITLNWAVWSQGRLLVTGEVVYVFTDLASGRSAPVPEALRDQLDAHMQGAPVTQLVCGPWDALAEAARAVRLAVFVGEQGIPESDEWDEDDATAVHAVVRNLAGLPLATGRLILSVDAGHARIGRMAVLRSARGVGLGREVLQALIAQARERGVQHIGIHAQCSAMPLYAQAGFVPVGEVFDEVGIPHQGMTLAL</sequence>
<accession>A0A4R6REH9</accession>
<dbReference type="CDD" id="cd04301">
    <property type="entry name" value="NAT_SF"/>
    <property type="match status" value="1"/>
</dbReference>
<dbReference type="InterPro" id="IPR016181">
    <property type="entry name" value="Acyl_CoA_acyltransferase"/>
</dbReference>
<dbReference type="Pfam" id="PF13673">
    <property type="entry name" value="Acetyltransf_10"/>
    <property type="match status" value="1"/>
</dbReference>
<feature type="domain" description="N-acetyltransferase" evidence="3">
    <location>
        <begin position="139"/>
        <end position="287"/>
    </location>
</feature>
<dbReference type="GO" id="GO:0047617">
    <property type="term" value="F:fatty acyl-CoA hydrolase activity"/>
    <property type="evidence" value="ECO:0007669"/>
    <property type="project" value="TreeGrafter"/>
</dbReference>
<keyword evidence="5" id="KW-1185">Reference proteome</keyword>
<dbReference type="InterPro" id="IPR006684">
    <property type="entry name" value="YbgC/YbaW"/>
</dbReference>
<dbReference type="RefSeq" id="WP_133607527.1">
    <property type="nucleotide sequence ID" value="NZ_JBASTO010000190.1"/>
</dbReference>
<dbReference type="InterPro" id="IPR000182">
    <property type="entry name" value="GNAT_dom"/>
</dbReference>
<dbReference type="PANTHER" id="PTHR31793">
    <property type="entry name" value="4-HYDROXYBENZOYL-COA THIOESTERASE FAMILY MEMBER"/>
    <property type="match status" value="1"/>
</dbReference>
<dbReference type="Pfam" id="PF13279">
    <property type="entry name" value="4HBT_2"/>
    <property type="match status" value="1"/>
</dbReference>
<dbReference type="OrthoDB" id="9796171at2"/>
<dbReference type="Proteomes" id="UP000294593">
    <property type="component" value="Unassembled WGS sequence"/>
</dbReference>
<dbReference type="PROSITE" id="PS51186">
    <property type="entry name" value="GNAT"/>
    <property type="match status" value="1"/>
</dbReference>
<evidence type="ECO:0000313" key="5">
    <source>
        <dbReference type="Proteomes" id="UP000294593"/>
    </source>
</evidence>
<reference evidence="4 5" key="1">
    <citation type="submission" date="2019-03" db="EMBL/GenBank/DDBJ databases">
        <title>Genomic Encyclopedia of Type Strains, Phase IV (KMG-IV): sequencing the most valuable type-strain genomes for metagenomic binning, comparative biology and taxonomic classification.</title>
        <authorList>
            <person name="Goeker M."/>
        </authorList>
    </citation>
    <scope>NUCLEOTIDE SEQUENCE [LARGE SCALE GENOMIC DNA]</scope>
    <source>
        <strain evidence="4 5">DSM 11901</strain>
    </source>
</reference>